<accession>A0A6N4V4G5</accession>
<dbReference type="KEGG" id="mpof:MPOR_15580"/>
<feature type="region of interest" description="Disordered" evidence="1">
    <location>
        <begin position="71"/>
        <end position="132"/>
    </location>
</feature>
<evidence type="ECO:0000256" key="2">
    <source>
        <dbReference type="SAM" id="Phobius"/>
    </source>
</evidence>
<keyword evidence="2" id="KW-0812">Transmembrane</keyword>
<protein>
    <submittedName>
        <fullName evidence="3">Uncharacterized protein</fullName>
    </submittedName>
</protein>
<dbReference type="RefSeq" id="WP_344035155.1">
    <property type="nucleotide sequence ID" value="NZ_BAAAKP010000013.1"/>
</dbReference>
<name>A0A6N4V4G5_9MYCO</name>
<dbReference type="AlphaFoldDB" id="A0A6N4V4G5"/>
<feature type="transmembrane region" description="Helical" evidence="2">
    <location>
        <begin position="46"/>
        <end position="68"/>
    </location>
</feature>
<feature type="compositionally biased region" description="Basic and acidic residues" evidence="1">
    <location>
        <begin position="82"/>
        <end position="109"/>
    </location>
</feature>
<evidence type="ECO:0000313" key="3">
    <source>
        <dbReference type="EMBL" id="BBX50532.1"/>
    </source>
</evidence>
<proteinExistence type="predicted"/>
<keyword evidence="2" id="KW-1133">Transmembrane helix</keyword>
<gene>
    <name evidence="3" type="ORF">MPOR_15580</name>
</gene>
<reference evidence="3 4" key="1">
    <citation type="journal article" date="2019" name="Emerg. Microbes Infect.">
        <title>Comprehensive subspecies identification of 175 nontuberculous mycobacteria species based on 7547 genomic profiles.</title>
        <authorList>
            <person name="Matsumoto Y."/>
            <person name="Kinjo T."/>
            <person name="Motooka D."/>
            <person name="Nabeya D."/>
            <person name="Jung N."/>
            <person name="Uechi K."/>
            <person name="Horii T."/>
            <person name="Iida T."/>
            <person name="Fujita J."/>
            <person name="Nakamura S."/>
        </authorList>
    </citation>
    <scope>NUCLEOTIDE SEQUENCE [LARGE SCALE GENOMIC DNA]</scope>
    <source>
        <strain evidence="3 4">JCM 12603</strain>
    </source>
</reference>
<sequence length="233" mass="24636">MTDGPQPLFPLPQGPEARPPQSGYPRAGSQRSVPAGKSPGGIPSKVWAVIAAVSVVVIAVTAAVTLLLSGSDSDSAPTARYDIADPRYSDNENAGSDERSDHRTTDRPNPRRQSAVDRFSAAPPPPIVREPDTFDEVCASGFQIAGRSGWGTRSGRGSDQTSCFFARSVLHAYWDQHGSPDETGRTVIAEGTVPCGTTGGECSGDRFVMRCAVLGQDTWITCTGGKNARVLIY</sequence>
<feature type="region of interest" description="Disordered" evidence="1">
    <location>
        <begin position="1"/>
        <end position="39"/>
    </location>
</feature>
<evidence type="ECO:0000256" key="1">
    <source>
        <dbReference type="SAM" id="MobiDB-lite"/>
    </source>
</evidence>
<keyword evidence="4" id="KW-1185">Reference proteome</keyword>
<organism evidence="3 4">
    <name type="scientific">Mycolicibacterium poriferae</name>
    <dbReference type="NCBI Taxonomy" id="39694"/>
    <lineage>
        <taxon>Bacteria</taxon>
        <taxon>Bacillati</taxon>
        <taxon>Actinomycetota</taxon>
        <taxon>Actinomycetes</taxon>
        <taxon>Mycobacteriales</taxon>
        <taxon>Mycobacteriaceae</taxon>
        <taxon>Mycolicibacterium</taxon>
    </lineage>
</organism>
<keyword evidence="2" id="KW-0472">Membrane</keyword>
<dbReference type="EMBL" id="AP022570">
    <property type="protein sequence ID" value="BBX50532.1"/>
    <property type="molecule type" value="Genomic_DNA"/>
</dbReference>
<dbReference type="Proteomes" id="UP000466785">
    <property type="component" value="Chromosome"/>
</dbReference>
<evidence type="ECO:0000313" key="4">
    <source>
        <dbReference type="Proteomes" id="UP000466785"/>
    </source>
</evidence>